<dbReference type="SUPFAM" id="SSF52540">
    <property type="entry name" value="P-loop containing nucleoside triphosphate hydrolases"/>
    <property type="match status" value="1"/>
</dbReference>
<sequence length="559" mass="56876">MPTGRSVLRKAVSDQRRYVVGGSALAAAHQGGEALVPVLIGVIIDEAVTTGDAAALLRWLAVLAAVFAGLSVSYRFASRAAERASEQAAHRLRLEVTGRVLDARGGAEAGRLPGALVNIATGDAKRVGAVNGVLPFAVAGLAGLLVSAVLLLRISVPLGLLVLLGTPPLLWLTHLVGRPLERRSGDEQERAAHASGVAADLVAGLRVLKGIGAEAAAVARYRRTSRDSLAATLRAARAHAGHDGVILALTGLFIAVVALVGAHLAARGDITVGQLVAAVGLAQFLLTPFQIFAWVNGQLAQGRASAERIASVLAAPPAVVPGTGVLSGGTAGHVRFSGVTHGTLRGVNLEVRPGELLGVVCPDPADAVHLLECLAREADPGAGSVELDGVPLPELDLDELRSAVLVAAHDADLFEGTLLDNVLAGTRGSTVEPALAAAAADEVAGTLPEGVDTMVAERGRSLSGGQRQRVALARALAADPAVLAVHDPTTAVDAVTEARIAGALREVRRGRTTMAVTTSPALLAAADRVVVLDEGTVRAEGTHAGLVDSDAAYRAVVLS</sequence>
<dbReference type="Gene3D" id="1.20.1560.10">
    <property type="entry name" value="ABC transporter type 1, transmembrane domain"/>
    <property type="match status" value="1"/>
</dbReference>
<evidence type="ECO:0000256" key="5">
    <source>
        <dbReference type="SAM" id="Phobius"/>
    </source>
</evidence>
<dbReference type="EMBL" id="PVNH01000009">
    <property type="protein sequence ID" value="PRX45514.1"/>
    <property type="molecule type" value="Genomic_DNA"/>
</dbReference>
<keyword evidence="8" id="KW-0067">ATP-binding</keyword>
<dbReference type="InterPro" id="IPR039421">
    <property type="entry name" value="Type_1_exporter"/>
</dbReference>
<feature type="transmembrane region" description="Helical" evidence="5">
    <location>
        <begin position="20"/>
        <end position="44"/>
    </location>
</feature>
<keyword evidence="3 5" id="KW-1133">Transmembrane helix</keyword>
<dbReference type="Gene3D" id="3.40.50.300">
    <property type="entry name" value="P-loop containing nucleotide triphosphate hydrolases"/>
    <property type="match status" value="1"/>
</dbReference>
<dbReference type="PANTHER" id="PTHR43394">
    <property type="entry name" value="ATP-DEPENDENT PERMEASE MDL1, MITOCHONDRIAL"/>
    <property type="match status" value="1"/>
</dbReference>
<dbReference type="Proteomes" id="UP000238362">
    <property type="component" value="Unassembled WGS sequence"/>
</dbReference>
<proteinExistence type="predicted"/>
<dbReference type="SUPFAM" id="SSF90123">
    <property type="entry name" value="ABC transporter transmembrane region"/>
    <property type="match status" value="1"/>
</dbReference>
<dbReference type="GO" id="GO:0015421">
    <property type="term" value="F:ABC-type oligopeptide transporter activity"/>
    <property type="evidence" value="ECO:0007669"/>
    <property type="project" value="TreeGrafter"/>
</dbReference>
<name>A0A2T0LQB0_9PSEU</name>
<dbReference type="Pfam" id="PF00005">
    <property type="entry name" value="ABC_tran"/>
    <property type="match status" value="1"/>
</dbReference>
<dbReference type="PROSITE" id="PS50893">
    <property type="entry name" value="ABC_TRANSPORTER_2"/>
    <property type="match status" value="1"/>
</dbReference>
<dbReference type="AlphaFoldDB" id="A0A2T0LQB0"/>
<evidence type="ECO:0000259" key="6">
    <source>
        <dbReference type="PROSITE" id="PS50893"/>
    </source>
</evidence>
<feature type="domain" description="ABC transmembrane type-1" evidence="7">
    <location>
        <begin position="20"/>
        <end position="301"/>
    </location>
</feature>
<dbReference type="OrthoDB" id="4966664at2"/>
<dbReference type="InterPro" id="IPR036640">
    <property type="entry name" value="ABC1_TM_sf"/>
</dbReference>
<feature type="transmembrane region" description="Helical" evidence="5">
    <location>
        <begin position="244"/>
        <end position="266"/>
    </location>
</feature>
<dbReference type="PROSITE" id="PS50929">
    <property type="entry name" value="ABC_TM1F"/>
    <property type="match status" value="1"/>
</dbReference>
<keyword evidence="9" id="KW-1185">Reference proteome</keyword>
<dbReference type="Pfam" id="PF00664">
    <property type="entry name" value="ABC_membrane"/>
    <property type="match status" value="1"/>
</dbReference>
<organism evidence="8 9">
    <name type="scientific">Prauserella shujinwangii</name>
    <dbReference type="NCBI Taxonomy" id="1453103"/>
    <lineage>
        <taxon>Bacteria</taxon>
        <taxon>Bacillati</taxon>
        <taxon>Actinomycetota</taxon>
        <taxon>Actinomycetes</taxon>
        <taxon>Pseudonocardiales</taxon>
        <taxon>Pseudonocardiaceae</taxon>
        <taxon>Prauserella</taxon>
    </lineage>
</organism>
<dbReference type="InterPro" id="IPR003439">
    <property type="entry name" value="ABC_transporter-like_ATP-bd"/>
</dbReference>
<reference evidence="8 9" key="1">
    <citation type="submission" date="2018-03" db="EMBL/GenBank/DDBJ databases">
        <title>Genomic Encyclopedia of Type Strains, Phase III (KMG-III): the genomes of soil and plant-associated and newly described type strains.</title>
        <authorList>
            <person name="Whitman W."/>
        </authorList>
    </citation>
    <scope>NUCLEOTIDE SEQUENCE [LARGE SCALE GENOMIC DNA]</scope>
    <source>
        <strain evidence="8 9">CGMCC 4.7125</strain>
    </source>
</reference>
<evidence type="ECO:0000313" key="9">
    <source>
        <dbReference type="Proteomes" id="UP000238362"/>
    </source>
</evidence>
<dbReference type="CDD" id="cd07346">
    <property type="entry name" value="ABC_6TM_exporters"/>
    <property type="match status" value="1"/>
</dbReference>
<dbReference type="GO" id="GO:0005886">
    <property type="term" value="C:plasma membrane"/>
    <property type="evidence" value="ECO:0007669"/>
    <property type="project" value="UniProtKB-SubCell"/>
</dbReference>
<dbReference type="PROSITE" id="PS00211">
    <property type="entry name" value="ABC_TRANSPORTER_1"/>
    <property type="match status" value="1"/>
</dbReference>
<dbReference type="InterPro" id="IPR011527">
    <property type="entry name" value="ABC1_TM_dom"/>
</dbReference>
<keyword evidence="2 5" id="KW-0812">Transmembrane</keyword>
<comment type="caution">
    <text evidence="8">The sequence shown here is derived from an EMBL/GenBank/DDBJ whole genome shotgun (WGS) entry which is preliminary data.</text>
</comment>
<keyword evidence="8" id="KW-0547">Nucleotide-binding</keyword>
<evidence type="ECO:0000256" key="3">
    <source>
        <dbReference type="ARBA" id="ARBA00022989"/>
    </source>
</evidence>
<dbReference type="InterPro" id="IPR027417">
    <property type="entry name" value="P-loop_NTPase"/>
</dbReference>
<dbReference type="RefSeq" id="WP_106180711.1">
    <property type="nucleotide sequence ID" value="NZ_PVNH01000009.1"/>
</dbReference>
<gene>
    <name evidence="8" type="ORF">B0I33_109177</name>
</gene>
<dbReference type="PANTHER" id="PTHR43394:SF1">
    <property type="entry name" value="ATP-BINDING CASSETTE SUB-FAMILY B MEMBER 10, MITOCHONDRIAL"/>
    <property type="match status" value="1"/>
</dbReference>
<feature type="domain" description="ABC transporter" evidence="6">
    <location>
        <begin position="329"/>
        <end position="559"/>
    </location>
</feature>
<keyword evidence="4 5" id="KW-0472">Membrane</keyword>
<evidence type="ECO:0000256" key="4">
    <source>
        <dbReference type="ARBA" id="ARBA00023136"/>
    </source>
</evidence>
<feature type="transmembrane region" description="Helical" evidence="5">
    <location>
        <begin position="56"/>
        <end position="77"/>
    </location>
</feature>
<feature type="transmembrane region" description="Helical" evidence="5">
    <location>
        <begin position="158"/>
        <end position="177"/>
    </location>
</feature>
<feature type="transmembrane region" description="Helical" evidence="5">
    <location>
        <begin position="133"/>
        <end position="152"/>
    </location>
</feature>
<dbReference type="GO" id="GO:0005524">
    <property type="term" value="F:ATP binding"/>
    <property type="evidence" value="ECO:0007669"/>
    <property type="project" value="UniProtKB-KW"/>
</dbReference>
<evidence type="ECO:0000256" key="1">
    <source>
        <dbReference type="ARBA" id="ARBA00004651"/>
    </source>
</evidence>
<dbReference type="GO" id="GO:0016887">
    <property type="term" value="F:ATP hydrolysis activity"/>
    <property type="evidence" value="ECO:0007669"/>
    <property type="project" value="InterPro"/>
</dbReference>
<evidence type="ECO:0000256" key="2">
    <source>
        <dbReference type="ARBA" id="ARBA00022692"/>
    </source>
</evidence>
<dbReference type="InterPro" id="IPR017871">
    <property type="entry name" value="ABC_transporter-like_CS"/>
</dbReference>
<comment type="subcellular location">
    <subcellularLocation>
        <location evidence="1">Cell membrane</location>
        <topology evidence="1">Multi-pass membrane protein</topology>
    </subcellularLocation>
</comment>
<protein>
    <submittedName>
        <fullName evidence="8">Putative ABC transport system ATP-binding protein</fullName>
    </submittedName>
</protein>
<evidence type="ECO:0000259" key="7">
    <source>
        <dbReference type="PROSITE" id="PS50929"/>
    </source>
</evidence>
<accession>A0A2T0LQB0</accession>
<evidence type="ECO:0000313" key="8">
    <source>
        <dbReference type="EMBL" id="PRX45514.1"/>
    </source>
</evidence>